<accession>A0A4Z0FS38</accession>
<dbReference type="Proteomes" id="UP000297948">
    <property type="component" value="Unassembled WGS sequence"/>
</dbReference>
<evidence type="ECO:0000313" key="1">
    <source>
        <dbReference type="EMBL" id="TGA84159.1"/>
    </source>
</evidence>
<protein>
    <submittedName>
        <fullName evidence="1">PucR family transcriptional regulator</fullName>
    </submittedName>
</protein>
<proteinExistence type="predicted"/>
<dbReference type="AlphaFoldDB" id="A0A4Z0FS38"/>
<sequence>MPVPTAAGAPGPLPRGEQTLEDLLSVVGAGVLELLTAPRGLGVPVRGVAVLDEGEPGVLPGRLLLAVGVEPESAAAADLVRSAGQAGATGVVFRQGRSGRPAEDLRAVAAAAGTAVLFRTGWTGWAQVVGVIRAGLATCGITPDPEMAQVALGDLDGLAEAVAALVGGAVTIEDVRSRVLAYSSTDEVVDEIRRLTILGRRVPQWRIAAMREDGFFRALWSSGDVVHRPAEGEVPERLAMAVSAGGEVLGSV</sequence>
<comment type="caution">
    <text evidence="1">The sequence shown here is derived from an EMBL/GenBank/DDBJ whole genome shotgun (WGS) entry which is preliminary data.</text>
</comment>
<evidence type="ECO:0000313" key="2">
    <source>
        <dbReference type="Proteomes" id="UP000297948"/>
    </source>
</evidence>
<name>A0A4Z0FS38_9ACTN</name>
<feature type="non-terminal residue" evidence="1">
    <location>
        <position position="252"/>
    </location>
</feature>
<reference evidence="1 2" key="1">
    <citation type="submission" date="2019-03" db="EMBL/GenBank/DDBJ databases">
        <authorList>
            <person name="Gonzalez-Pimentel J.L."/>
        </authorList>
    </citation>
    <scope>NUCLEOTIDE SEQUENCE [LARGE SCALE GENOMIC DNA]</scope>
    <source>
        <strain evidence="1 2">JCM 31289</strain>
    </source>
</reference>
<keyword evidence="2" id="KW-1185">Reference proteome</keyword>
<organism evidence="1 2">
    <name type="scientific">Streptomyces palmae</name>
    <dbReference type="NCBI Taxonomy" id="1701085"/>
    <lineage>
        <taxon>Bacteria</taxon>
        <taxon>Bacillati</taxon>
        <taxon>Actinomycetota</taxon>
        <taxon>Actinomycetes</taxon>
        <taxon>Kitasatosporales</taxon>
        <taxon>Streptomycetaceae</taxon>
        <taxon>Streptomyces</taxon>
    </lineage>
</organism>
<dbReference type="EMBL" id="SRID01000621">
    <property type="protein sequence ID" value="TGA84159.1"/>
    <property type="molecule type" value="Genomic_DNA"/>
</dbReference>
<gene>
    <name evidence="1" type="ORF">E4099_31575</name>
</gene>